<dbReference type="Pfam" id="PF00230">
    <property type="entry name" value="MIP"/>
    <property type="match status" value="2"/>
</dbReference>
<evidence type="ECO:0000256" key="1">
    <source>
        <dbReference type="ARBA" id="ARBA00004141"/>
    </source>
</evidence>
<feature type="transmembrane region" description="Helical" evidence="7">
    <location>
        <begin position="264"/>
        <end position="285"/>
    </location>
</feature>
<feature type="transmembrane region" description="Helical" evidence="7">
    <location>
        <begin position="198"/>
        <end position="219"/>
    </location>
</feature>
<feature type="transmembrane region" description="Helical" evidence="7">
    <location>
        <begin position="306"/>
        <end position="328"/>
    </location>
</feature>
<dbReference type="Proteomes" id="UP001189429">
    <property type="component" value="Unassembled WGS sequence"/>
</dbReference>
<evidence type="ECO:0008006" key="10">
    <source>
        <dbReference type="Google" id="ProtNLM"/>
    </source>
</evidence>
<feature type="transmembrane region" description="Helical" evidence="7">
    <location>
        <begin position="239"/>
        <end position="258"/>
    </location>
</feature>
<dbReference type="PANTHER" id="PTHR45724:SF13">
    <property type="entry name" value="AQUAPORIN NIP1-1-RELATED"/>
    <property type="match status" value="1"/>
</dbReference>
<gene>
    <name evidence="8" type="ORF">PCOR1329_LOCUS50838</name>
</gene>
<feature type="transmembrane region" description="Helical" evidence="7">
    <location>
        <begin position="82"/>
        <end position="105"/>
    </location>
</feature>
<evidence type="ECO:0000256" key="7">
    <source>
        <dbReference type="SAM" id="Phobius"/>
    </source>
</evidence>
<feature type="transmembrane region" description="Helical" evidence="7">
    <location>
        <begin position="154"/>
        <end position="178"/>
    </location>
</feature>
<dbReference type="PROSITE" id="PS00221">
    <property type="entry name" value="MIP"/>
    <property type="match status" value="2"/>
</dbReference>
<name>A0ABN9UT51_9DINO</name>
<keyword evidence="2" id="KW-0813">Transport</keyword>
<feature type="transmembrane region" description="Helical" evidence="7">
    <location>
        <begin position="6"/>
        <end position="26"/>
    </location>
</feature>
<evidence type="ECO:0000256" key="5">
    <source>
        <dbReference type="ARBA" id="ARBA00023136"/>
    </source>
</evidence>
<dbReference type="EMBL" id="CAUYUJ010016160">
    <property type="protein sequence ID" value="CAK0862422.1"/>
    <property type="molecule type" value="Genomic_DNA"/>
</dbReference>
<dbReference type="InterPro" id="IPR023271">
    <property type="entry name" value="Aquaporin-like"/>
</dbReference>
<evidence type="ECO:0000256" key="4">
    <source>
        <dbReference type="ARBA" id="ARBA00022989"/>
    </source>
</evidence>
<evidence type="ECO:0000256" key="2">
    <source>
        <dbReference type="ARBA" id="ARBA00022448"/>
    </source>
</evidence>
<dbReference type="PANTHER" id="PTHR45724">
    <property type="entry name" value="AQUAPORIN NIP2-1"/>
    <property type="match status" value="1"/>
</dbReference>
<protein>
    <recommendedName>
        <fullName evidence="10">Aquaporin</fullName>
    </recommendedName>
</protein>
<accession>A0ABN9UT51</accession>
<keyword evidence="5 7" id="KW-0472">Membrane</keyword>
<dbReference type="PROSITE" id="PS51257">
    <property type="entry name" value="PROKAR_LIPOPROTEIN"/>
    <property type="match status" value="1"/>
</dbReference>
<dbReference type="Gene3D" id="1.20.1080.10">
    <property type="entry name" value="Glycerol uptake facilitator protein"/>
    <property type="match status" value="2"/>
</dbReference>
<feature type="region of interest" description="Disordered" evidence="6">
    <location>
        <begin position="613"/>
        <end position="656"/>
    </location>
</feature>
<evidence type="ECO:0000256" key="6">
    <source>
        <dbReference type="SAM" id="MobiDB-lite"/>
    </source>
</evidence>
<evidence type="ECO:0000313" key="9">
    <source>
        <dbReference type="Proteomes" id="UP001189429"/>
    </source>
</evidence>
<dbReference type="PRINTS" id="PR00783">
    <property type="entry name" value="MINTRINSICP"/>
</dbReference>
<reference evidence="8" key="1">
    <citation type="submission" date="2023-10" db="EMBL/GenBank/DDBJ databases">
        <authorList>
            <person name="Chen Y."/>
            <person name="Shah S."/>
            <person name="Dougan E. K."/>
            <person name="Thang M."/>
            <person name="Chan C."/>
        </authorList>
    </citation>
    <scope>NUCLEOTIDE SEQUENCE [LARGE SCALE GENOMIC DNA]</scope>
</reference>
<feature type="transmembrane region" description="Helical" evidence="7">
    <location>
        <begin position="377"/>
        <end position="400"/>
    </location>
</feature>
<comment type="caution">
    <text evidence="8">The sequence shown here is derived from an EMBL/GenBank/DDBJ whole genome shotgun (WGS) entry which is preliminary data.</text>
</comment>
<sequence length="713" mass="72569">MVRSHEIVAEFLGTFILAFTIGCNVLSGNGAWGGVSIGSALMVCIYGLAPVSGANFNPAVSVALGLVSTMGLFDFDFGWRKVFIYSMTQCLAAVMAAFVYTALFFNLDSVSLQPGVSFGWINAGLAEFFYTFMLCFVVLNVAVSTSARRGLNQFFGLAIGFVIVAGAYGGGVVSGGCFNPAVALGIHVSSGVSNPFGLLFYAFCQLLGAAAAAGLFRVVRPRDFRSGAAAGGSQRTPKLVAEFLGTFMLVLTVGLNVFGRSAAGAFSIAAALVSMIYALGDVSGAHFNPAVTVAAMGIGRHEPGEVAPYVAAQALGGFSGASACSLIYGGASFPLAIDPAWAKVALAETFFTFVLCFVVLSVACSKQAEDRKDVADCFGLAIGSCVTVGGFAIGGISGVATEGGSLNPAVSVGVSTAAALGGRGVGGPLAQAAAYTVFELTGGLLAAGSFEVLHSVLRDGLAKGPQSICAVLAAGGKPCEPSHGIPIAGAHARTSLPSRAKMPAGGDRTAAVLAHAAGPARRGAPNGSFDYANLGGWGESQLSGADNVTEQLTSQLRPAAASAVAASDEYAGMLRALGVGFDTLKGASHDLKAAIRNSQHLKLQEAQDALQAEVDDGPGNDTTPEVTSPPKEPRAAGAAPPAAPAAPRGPAGAAAAEHGRASECDWDACVTFTKETAGGRQAFWNKCARWCCDEKDNRHSSNVLVTEECKTHR</sequence>
<feature type="transmembrane region" description="Helical" evidence="7">
    <location>
        <begin position="117"/>
        <end position="142"/>
    </location>
</feature>
<keyword evidence="3 7" id="KW-0812">Transmembrane</keyword>
<evidence type="ECO:0000313" key="8">
    <source>
        <dbReference type="EMBL" id="CAK0862422.1"/>
    </source>
</evidence>
<keyword evidence="9" id="KW-1185">Reference proteome</keyword>
<dbReference type="InterPro" id="IPR022357">
    <property type="entry name" value="MIP_CS"/>
</dbReference>
<dbReference type="InterPro" id="IPR000425">
    <property type="entry name" value="MIP"/>
</dbReference>
<organism evidence="8 9">
    <name type="scientific">Prorocentrum cordatum</name>
    <dbReference type="NCBI Taxonomy" id="2364126"/>
    <lineage>
        <taxon>Eukaryota</taxon>
        <taxon>Sar</taxon>
        <taxon>Alveolata</taxon>
        <taxon>Dinophyceae</taxon>
        <taxon>Prorocentrales</taxon>
        <taxon>Prorocentraceae</taxon>
        <taxon>Prorocentrum</taxon>
    </lineage>
</organism>
<feature type="transmembrane region" description="Helical" evidence="7">
    <location>
        <begin position="340"/>
        <end position="365"/>
    </location>
</feature>
<evidence type="ECO:0000256" key="3">
    <source>
        <dbReference type="ARBA" id="ARBA00022692"/>
    </source>
</evidence>
<dbReference type="InterPro" id="IPR034294">
    <property type="entry name" value="Aquaporin_transptr"/>
</dbReference>
<keyword evidence="4 7" id="KW-1133">Transmembrane helix</keyword>
<proteinExistence type="predicted"/>
<comment type="subcellular location">
    <subcellularLocation>
        <location evidence="1">Membrane</location>
        <topology evidence="1">Multi-pass membrane protein</topology>
    </subcellularLocation>
</comment>
<dbReference type="SUPFAM" id="SSF81338">
    <property type="entry name" value="Aquaporin-like"/>
    <property type="match status" value="2"/>
</dbReference>
<feature type="compositionally biased region" description="Low complexity" evidence="6">
    <location>
        <begin position="635"/>
        <end position="656"/>
    </location>
</feature>